<dbReference type="AlphaFoldDB" id="A7SSH4"/>
<evidence type="ECO:0000256" key="1">
    <source>
        <dbReference type="ARBA" id="ARBA00022499"/>
    </source>
</evidence>
<dbReference type="EMBL" id="DS469777">
    <property type="protein sequence ID" value="EDO33322.1"/>
    <property type="molecule type" value="Genomic_DNA"/>
</dbReference>
<dbReference type="PhylomeDB" id="A7SSH4"/>
<dbReference type="SMART" id="SM00095">
    <property type="entry name" value="TR_THY"/>
    <property type="match status" value="1"/>
</dbReference>
<evidence type="ECO:0000256" key="3">
    <source>
        <dbReference type="ARBA" id="ARBA00022843"/>
    </source>
</evidence>
<keyword evidence="1" id="KW-1017">Isopeptide bond</keyword>
<dbReference type="SUPFAM" id="SSF49472">
    <property type="entry name" value="Transthyretin (synonym: prealbumin)"/>
    <property type="match status" value="1"/>
</dbReference>
<dbReference type="HOGENOM" id="CLU_425345_0_0_1"/>
<evidence type="ECO:0000313" key="6">
    <source>
        <dbReference type="Proteomes" id="UP000001593"/>
    </source>
</evidence>
<gene>
    <name evidence="5" type="ORF">NEMVEDRAFT_v1g247129</name>
</gene>
<dbReference type="InterPro" id="IPR000895">
    <property type="entry name" value="Transthyretin/HIU_hydrolase"/>
</dbReference>
<dbReference type="Gene3D" id="2.60.40.180">
    <property type="entry name" value="Transthyretin/hydroxyisourate hydrolase domain"/>
    <property type="match status" value="1"/>
</dbReference>
<feature type="domain" description="Transthyretin/hydroxyisourate hydrolase" evidence="4">
    <location>
        <begin position="463"/>
        <end position="590"/>
    </location>
</feature>
<keyword evidence="6" id="KW-1185">Reference proteome</keyword>
<dbReference type="Pfam" id="PF00576">
    <property type="entry name" value="Transthyretin"/>
    <property type="match status" value="1"/>
</dbReference>
<dbReference type="Pfam" id="PF12012">
    <property type="entry name" value="DUF3504"/>
    <property type="match status" value="1"/>
</dbReference>
<dbReference type="eggNOG" id="KOG2723">
    <property type="taxonomic scope" value="Eukaryota"/>
</dbReference>
<dbReference type="Proteomes" id="UP000001593">
    <property type="component" value="Unassembled WGS sequence"/>
</dbReference>
<proteinExistence type="predicted"/>
<name>A7SSH4_NEMVE</name>
<dbReference type="STRING" id="45351.A7SSH4"/>
<protein>
    <recommendedName>
        <fullName evidence="4">Transthyretin/hydroxyisourate hydrolase domain-containing protein</fullName>
    </recommendedName>
</protein>
<organism evidence="5 6">
    <name type="scientific">Nematostella vectensis</name>
    <name type="common">Starlet sea anemone</name>
    <dbReference type="NCBI Taxonomy" id="45351"/>
    <lineage>
        <taxon>Eukaryota</taxon>
        <taxon>Metazoa</taxon>
        <taxon>Cnidaria</taxon>
        <taxon>Anthozoa</taxon>
        <taxon>Hexacorallia</taxon>
        <taxon>Actiniaria</taxon>
        <taxon>Edwardsiidae</taxon>
        <taxon>Nematostella</taxon>
    </lineage>
</organism>
<dbReference type="OMA" id="ENTWRST"/>
<keyword evidence="3" id="KW-0832">Ubl conjugation</keyword>
<keyword evidence="2" id="KW-0597">Phosphoprotein</keyword>
<evidence type="ECO:0000313" key="5">
    <source>
        <dbReference type="EMBL" id="EDO33322.1"/>
    </source>
</evidence>
<dbReference type="PRINTS" id="PR00189">
    <property type="entry name" value="TRNSTHYRETIN"/>
</dbReference>
<reference evidence="5 6" key="1">
    <citation type="journal article" date="2007" name="Science">
        <title>Sea anemone genome reveals ancestral eumetazoan gene repertoire and genomic organization.</title>
        <authorList>
            <person name="Putnam N.H."/>
            <person name="Srivastava M."/>
            <person name="Hellsten U."/>
            <person name="Dirks B."/>
            <person name="Chapman J."/>
            <person name="Salamov A."/>
            <person name="Terry A."/>
            <person name="Shapiro H."/>
            <person name="Lindquist E."/>
            <person name="Kapitonov V.V."/>
            <person name="Jurka J."/>
            <person name="Genikhovich G."/>
            <person name="Grigoriev I.V."/>
            <person name="Lucas S.M."/>
            <person name="Steele R.E."/>
            <person name="Finnerty J.R."/>
            <person name="Technau U."/>
            <person name="Martindale M.Q."/>
            <person name="Rokhsar D.S."/>
        </authorList>
    </citation>
    <scope>NUCLEOTIDE SEQUENCE [LARGE SCALE GENOMIC DNA]</scope>
    <source>
        <strain evidence="6">CH2 X CH6</strain>
    </source>
</reference>
<evidence type="ECO:0000259" key="4">
    <source>
        <dbReference type="SMART" id="SM00095"/>
    </source>
</evidence>
<accession>A7SSH4</accession>
<sequence length="644" mass="72456">MAEEQCAVVFLPSVKIENTTEEDDPLNEDSVESPTCSDSFLGRFGDSSEEEIQRLLEERSTRNTKKANRFAVRIFREYLREKGHDPCFEDYDKTSLNNILRKFYVEARKRDGDFYKKSALSAIRFALNRHLQLVRNIDIINDPEFRVSSEVFRAQTVELMRLGKGIDHIADISAEDLKKLYFSDVFNQLTPEGLQKKSFFDLMYLSGSKRSRGNLREQTRDTFAIGFDQERNMRFIYSKKDSNTTIPLWKIYEKKGNPRCPVATFSKYLSKLNPMNASLWQRPKKSASEEDQVWYEISPMGHNTLGKMMECLSKEAKLSRVYSNNSLKGNNADILDDPTLQNSMLLVSGRLATTTVQPQFQKIVPKITPNMQKSISVVPVVPLQTGGVLSVQNSVTMNTSPVYSTGHATPLNTPLSAHVNGTAVTPNHIQVVSLSTQSQSTMRLTPFTTTIFPSLSSQAPSPMAKSPLTTHALDTARGTPARQLPVKVFIEQPNNTESWTLLASSSTNGDGRVPNLLKPDQFIPARYKIRFETEIYFKSLAITEYFYPHVEAAIPEVLGWAGGTSLSYIWREEHYYLNFNPMVGVIDPPPPPTRSLTGRLDLVQNSKPHVLEVPIEEHQDSISTGVASSVRGCSQAACHNFQLG</sequence>
<dbReference type="InParanoid" id="A7SSH4"/>
<dbReference type="InterPro" id="IPR036817">
    <property type="entry name" value="Transthyretin/HIU_hydrolase_sf"/>
</dbReference>
<dbReference type="PANTHER" id="PTHR21446:SF12">
    <property type="entry name" value="POTASSIUM CHANNEL TETRAMERIZATION DOMAIN CONTAINING 1"/>
    <property type="match status" value="1"/>
</dbReference>
<dbReference type="InterPro" id="IPR021893">
    <property type="entry name" value="ZMYM2-like_C"/>
</dbReference>
<dbReference type="PANTHER" id="PTHR21446">
    <property type="entry name" value="DUF3504 DOMAIN-CONTAINING PROTEIN"/>
    <property type="match status" value="1"/>
</dbReference>
<dbReference type="InterPro" id="IPR023416">
    <property type="entry name" value="Transthyretin/HIU_hydrolase_d"/>
</dbReference>
<dbReference type="InterPro" id="IPR052787">
    <property type="entry name" value="MAVS"/>
</dbReference>
<evidence type="ECO:0000256" key="2">
    <source>
        <dbReference type="ARBA" id="ARBA00022553"/>
    </source>
</evidence>